<keyword evidence="2" id="KW-1185">Reference proteome</keyword>
<sequence>MPDPFLILAMTALLTDPIGQVTQYKPRDEVRVFTREGRSAGRLPVGELPRLPAPVVEARPSGLIGVQTQGDEVIYIRGIDLEFRLEGQAQVVCNTVAPQRRAGDTVVAGVTAGAGTSRDCRPGE</sequence>
<name>A0ABV6R5F3_9CAUL</name>
<accession>A0ABV6R5F3</accession>
<organism evidence="1 2">
    <name type="scientific">Brevundimonas balnearis</name>
    <dbReference type="NCBI Taxonomy" id="1572858"/>
    <lineage>
        <taxon>Bacteria</taxon>
        <taxon>Pseudomonadati</taxon>
        <taxon>Pseudomonadota</taxon>
        <taxon>Alphaproteobacteria</taxon>
        <taxon>Caulobacterales</taxon>
        <taxon>Caulobacteraceae</taxon>
        <taxon>Brevundimonas</taxon>
    </lineage>
</organism>
<comment type="caution">
    <text evidence="1">The sequence shown here is derived from an EMBL/GenBank/DDBJ whole genome shotgun (WGS) entry which is preliminary data.</text>
</comment>
<evidence type="ECO:0000313" key="1">
    <source>
        <dbReference type="EMBL" id="MFC0634862.1"/>
    </source>
</evidence>
<gene>
    <name evidence="1" type="ORF">ACFFGE_13355</name>
</gene>
<dbReference type="Proteomes" id="UP001589906">
    <property type="component" value="Unassembled WGS sequence"/>
</dbReference>
<dbReference type="EMBL" id="JBHLSW010000015">
    <property type="protein sequence ID" value="MFC0634862.1"/>
    <property type="molecule type" value="Genomic_DNA"/>
</dbReference>
<evidence type="ECO:0000313" key="2">
    <source>
        <dbReference type="Proteomes" id="UP001589906"/>
    </source>
</evidence>
<reference evidence="1 2" key="1">
    <citation type="submission" date="2024-09" db="EMBL/GenBank/DDBJ databases">
        <authorList>
            <person name="Sun Q."/>
            <person name="Mori K."/>
        </authorList>
    </citation>
    <scope>NUCLEOTIDE SEQUENCE [LARGE SCALE GENOMIC DNA]</scope>
    <source>
        <strain evidence="1 2">NCAIM B.02621</strain>
    </source>
</reference>
<proteinExistence type="predicted"/>
<dbReference type="RefSeq" id="WP_376836943.1">
    <property type="nucleotide sequence ID" value="NZ_JBHLSW010000015.1"/>
</dbReference>
<protein>
    <submittedName>
        <fullName evidence="1">Uncharacterized protein</fullName>
    </submittedName>
</protein>